<dbReference type="EMBL" id="AJDQ01000009">
    <property type="protein sequence ID" value="EOI54935.1"/>
    <property type="molecule type" value="Genomic_DNA"/>
</dbReference>
<evidence type="ECO:0000313" key="3">
    <source>
        <dbReference type="EMBL" id="EOW81689.1"/>
    </source>
</evidence>
<dbReference type="eggNOG" id="ENOG503104I">
    <property type="taxonomic scope" value="Bacteria"/>
</dbReference>
<sequence length="142" mass="15987">MRKTKNLAVALLGLLSIFAGLYLIRTIDEPQHIMRTLPYLCIGIGSGLFGNGIAAFVNKKALEKDPLLAKKEKINSKDERNMMIENMAKAKGFDLMIYIYSALLLTFALMGVSFNVIIPLVIAYLFVVGYFVYHRLKIEKIL</sequence>
<reference evidence="3 5" key="2">
    <citation type="submission" date="2013-03" db="EMBL/GenBank/DDBJ databases">
        <title>The Genome Sequence of Enterococcus gilvus ATCC BAA-350 (PacBio/Illumina hybrid assembly).</title>
        <authorList>
            <consortium name="The Broad Institute Genomics Platform"/>
            <consortium name="The Broad Institute Genome Sequencing Center for Infectious Disease"/>
            <person name="Earl A."/>
            <person name="Russ C."/>
            <person name="Gilmore M."/>
            <person name="Surin D."/>
            <person name="Walker B."/>
            <person name="Young S."/>
            <person name="Zeng Q."/>
            <person name="Gargeya S."/>
            <person name="Fitzgerald M."/>
            <person name="Haas B."/>
            <person name="Abouelleil A."/>
            <person name="Allen A.W."/>
            <person name="Alvarado L."/>
            <person name="Arachchi H.M."/>
            <person name="Berlin A.M."/>
            <person name="Chapman S.B."/>
            <person name="Gainer-Dewar J."/>
            <person name="Goldberg J."/>
            <person name="Griggs A."/>
            <person name="Gujja S."/>
            <person name="Hansen M."/>
            <person name="Howarth C."/>
            <person name="Imamovic A."/>
            <person name="Ireland A."/>
            <person name="Larimer J."/>
            <person name="McCowan C."/>
            <person name="Murphy C."/>
            <person name="Pearson M."/>
            <person name="Poon T.W."/>
            <person name="Priest M."/>
            <person name="Roberts A."/>
            <person name="Saif S."/>
            <person name="Shea T."/>
            <person name="Sisk P."/>
            <person name="Sykes S."/>
            <person name="Wortman J."/>
            <person name="Nusbaum C."/>
            <person name="Birren B."/>
        </authorList>
    </citation>
    <scope>NUCLEOTIDE SEQUENCE [LARGE SCALE GENOMIC DNA]</scope>
    <source>
        <strain evidence="3 5">ATCC BAA-350</strain>
    </source>
</reference>
<evidence type="ECO:0000256" key="1">
    <source>
        <dbReference type="SAM" id="Phobius"/>
    </source>
</evidence>
<evidence type="ECO:0000313" key="4">
    <source>
        <dbReference type="Proteomes" id="UP000013750"/>
    </source>
</evidence>
<dbReference type="HOGENOM" id="CLU_149214_1_0_9"/>
<dbReference type="Proteomes" id="UP000013750">
    <property type="component" value="Unassembled WGS sequence"/>
</dbReference>
<dbReference type="EMBL" id="ASWH01000001">
    <property type="protein sequence ID" value="EOW81689.1"/>
    <property type="molecule type" value="Genomic_DNA"/>
</dbReference>
<gene>
    <name evidence="3" type="ORF">I592_00985</name>
    <name evidence="2" type="ORF">UKC_02976</name>
</gene>
<comment type="caution">
    <text evidence="2">The sequence shown here is derived from an EMBL/GenBank/DDBJ whole genome shotgun (WGS) entry which is preliminary data.</text>
</comment>
<dbReference type="RefSeq" id="WP_010781339.1">
    <property type="nucleotide sequence ID" value="NZ_ASWH01000001.1"/>
</dbReference>
<dbReference type="AlphaFoldDB" id="R2VB72"/>
<keyword evidence="5" id="KW-1185">Reference proteome</keyword>
<reference evidence="2 4" key="1">
    <citation type="submission" date="2013-02" db="EMBL/GenBank/DDBJ databases">
        <title>The Genome Sequence of Enterococcus gilvus ATCC BAA-350.</title>
        <authorList>
            <consortium name="The Broad Institute Genome Sequencing Platform"/>
            <consortium name="The Broad Institute Genome Sequencing Center for Infectious Disease"/>
            <person name="Earl A.M."/>
            <person name="Gilmore M.S."/>
            <person name="Lebreton F."/>
            <person name="Walker B."/>
            <person name="Young S.K."/>
            <person name="Zeng Q."/>
            <person name="Gargeya S."/>
            <person name="Fitzgerald M."/>
            <person name="Haas B."/>
            <person name="Abouelleil A."/>
            <person name="Alvarado L."/>
            <person name="Arachchi H.M."/>
            <person name="Berlin A.M."/>
            <person name="Chapman S.B."/>
            <person name="Dewar J."/>
            <person name="Goldberg J."/>
            <person name="Griggs A."/>
            <person name="Gujja S."/>
            <person name="Hansen M."/>
            <person name="Howarth C."/>
            <person name="Imamovic A."/>
            <person name="Larimer J."/>
            <person name="McCowan C."/>
            <person name="Murphy C."/>
            <person name="Neiman D."/>
            <person name="Pearson M."/>
            <person name="Priest M."/>
            <person name="Roberts A."/>
            <person name="Saif S."/>
            <person name="Shea T."/>
            <person name="Sisk P."/>
            <person name="Sykes S."/>
            <person name="Wortman J."/>
            <person name="Nusbaum C."/>
            <person name="Birren B."/>
        </authorList>
    </citation>
    <scope>NUCLEOTIDE SEQUENCE [LARGE SCALE GENOMIC DNA]</scope>
    <source>
        <strain evidence="2 4">ATCC BAA-350</strain>
    </source>
</reference>
<evidence type="ECO:0000313" key="5">
    <source>
        <dbReference type="Proteomes" id="UP000014160"/>
    </source>
</evidence>
<keyword evidence="1" id="KW-1133">Transmembrane helix</keyword>
<protein>
    <recommendedName>
        <fullName evidence="6">DUF2178 domain-containing protein</fullName>
    </recommendedName>
</protein>
<evidence type="ECO:0000313" key="2">
    <source>
        <dbReference type="EMBL" id="EOI54935.1"/>
    </source>
</evidence>
<evidence type="ECO:0008006" key="6">
    <source>
        <dbReference type="Google" id="ProtNLM"/>
    </source>
</evidence>
<keyword evidence="1" id="KW-0812">Transmembrane</keyword>
<proteinExistence type="predicted"/>
<feature type="transmembrane region" description="Helical" evidence="1">
    <location>
        <begin position="116"/>
        <end position="133"/>
    </location>
</feature>
<dbReference type="PATRIC" id="fig|1158614.3.peg.2962"/>
<feature type="transmembrane region" description="Helical" evidence="1">
    <location>
        <begin position="92"/>
        <end position="110"/>
    </location>
</feature>
<organism evidence="2 4">
    <name type="scientific">Enterococcus gilvus ATCC BAA-350</name>
    <dbReference type="NCBI Taxonomy" id="1158614"/>
    <lineage>
        <taxon>Bacteria</taxon>
        <taxon>Bacillati</taxon>
        <taxon>Bacillota</taxon>
        <taxon>Bacilli</taxon>
        <taxon>Lactobacillales</taxon>
        <taxon>Enterococcaceae</taxon>
        <taxon>Enterococcus</taxon>
    </lineage>
</organism>
<dbReference type="InterPro" id="IPR045620">
    <property type="entry name" value="DUF6442"/>
</dbReference>
<feature type="transmembrane region" description="Helical" evidence="1">
    <location>
        <begin position="36"/>
        <end position="57"/>
    </location>
</feature>
<dbReference type="Pfam" id="PF20040">
    <property type="entry name" value="DUF6442"/>
    <property type="match status" value="1"/>
</dbReference>
<keyword evidence="1" id="KW-0472">Membrane</keyword>
<name>R2VB72_9ENTE</name>
<accession>R2VB72</accession>
<dbReference type="OrthoDB" id="2194123at2"/>
<dbReference type="Proteomes" id="UP000014160">
    <property type="component" value="Unassembled WGS sequence"/>
</dbReference>